<name>A0AAN9AE81_HALRR</name>
<feature type="compositionally biased region" description="Basic residues" evidence="1">
    <location>
        <begin position="133"/>
        <end position="148"/>
    </location>
</feature>
<accession>A0AAN9AE81</accession>
<gene>
    <name evidence="2" type="ORF">SK128_003594</name>
</gene>
<evidence type="ECO:0000313" key="3">
    <source>
        <dbReference type="Proteomes" id="UP001381693"/>
    </source>
</evidence>
<comment type="caution">
    <text evidence="2">The sequence shown here is derived from an EMBL/GenBank/DDBJ whole genome shotgun (WGS) entry which is preliminary data.</text>
</comment>
<dbReference type="EMBL" id="JAXCGZ010005679">
    <property type="protein sequence ID" value="KAK7081202.1"/>
    <property type="molecule type" value="Genomic_DNA"/>
</dbReference>
<dbReference type="Proteomes" id="UP001381693">
    <property type="component" value="Unassembled WGS sequence"/>
</dbReference>
<organism evidence="2 3">
    <name type="scientific">Halocaridina rubra</name>
    <name type="common">Hawaiian red shrimp</name>
    <dbReference type="NCBI Taxonomy" id="373956"/>
    <lineage>
        <taxon>Eukaryota</taxon>
        <taxon>Metazoa</taxon>
        <taxon>Ecdysozoa</taxon>
        <taxon>Arthropoda</taxon>
        <taxon>Crustacea</taxon>
        <taxon>Multicrustacea</taxon>
        <taxon>Malacostraca</taxon>
        <taxon>Eumalacostraca</taxon>
        <taxon>Eucarida</taxon>
        <taxon>Decapoda</taxon>
        <taxon>Pleocyemata</taxon>
        <taxon>Caridea</taxon>
        <taxon>Atyoidea</taxon>
        <taxon>Atyidae</taxon>
        <taxon>Halocaridina</taxon>
    </lineage>
</organism>
<feature type="compositionally biased region" description="Polar residues" evidence="1">
    <location>
        <begin position="106"/>
        <end position="126"/>
    </location>
</feature>
<keyword evidence="3" id="KW-1185">Reference proteome</keyword>
<reference evidence="2 3" key="1">
    <citation type="submission" date="2023-11" db="EMBL/GenBank/DDBJ databases">
        <title>Halocaridina rubra genome assembly.</title>
        <authorList>
            <person name="Smith C."/>
        </authorList>
    </citation>
    <scope>NUCLEOTIDE SEQUENCE [LARGE SCALE GENOMIC DNA]</scope>
    <source>
        <strain evidence="2">EP-1</strain>
        <tissue evidence="2">Whole</tissue>
    </source>
</reference>
<evidence type="ECO:0000256" key="1">
    <source>
        <dbReference type="SAM" id="MobiDB-lite"/>
    </source>
</evidence>
<proteinExistence type="predicted"/>
<feature type="region of interest" description="Disordered" evidence="1">
    <location>
        <begin position="27"/>
        <end position="168"/>
    </location>
</feature>
<dbReference type="AlphaFoldDB" id="A0AAN9AE81"/>
<evidence type="ECO:0000313" key="2">
    <source>
        <dbReference type="EMBL" id="KAK7081202.1"/>
    </source>
</evidence>
<protein>
    <submittedName>
        <fullName evidence="2">Uncharacterized protein</fullName>
    </submittedName>
</protein>
<sequence length="227" mass="24826">MYNHHIIEHDIHELLADDAGTIQQFQSDFEDPANPNKKNNRGPKDAAENGFFPGNAVLPRPSGFSTLADFEFPSLPNGAGQERQRDAHPSTDNSLTIHPEAHSPADPSTPNPNSIFTYHQSPQSLRGNERPTRRPANRRPTRRPRFQRPNRPSVVRGRGFRGQTPGAPAAAAAAAASAAVGAGRDFARGGGKRVRGRESQIPANEPGVVGFMKSFRRLVIQSIKSFW</sequence>